<dbReference type="EMBL" id="JARK01001449">
    <property type="protein sequence ID" value="EYC00729.1"/>
    <property type="molecule type" value="Genomic_DNA"/>
</dbReference>
<reference evidence="3" key="1">
    <citation type="journal article" date="2015" name="Nat. Genet.">
        <title>The genome and transcriptome of the zoonotic hookworm Ancylostoma ceylanicum identify infection-specific gene families.</title>
        <authorList>
            <person name="Schwarz E.M."/>
            <person name="Hu Y."/>
            <person name="Antoshechkin I."/>
            <person name="Miller M.M."/>
            <person name="Sternberg P.W."/>
            <person name="Aroian R.V."/>
        </authorList>
    </citation>
    <scope>NUCLEOTIDE SEQUENCE</scope>
    <source>
        <strain evidence="3">HY135</strain>
    </source>
</reference>
<evidence type="ECO:0000256" key="1">
    <source>
        <dbReference type="SAM" id="MobiDB-lite"/>
    </source>
</evidence>
<feature type="region of interest" description="Disordered" evidence="1">
    <location>
        <begin position="143"/>
        <end position="233"/>
    </location>
</feature>
<evidence type="ECO:0000313" key="2">
    <source>
        <dbReference type="EMBL" id="EYC00729.1"/>
    </source>
</evidence>
<proteinExistence type="predicted"/>
<keyword evidence="3" id="KW-1185">Reference proteome</keyword>
<evidence type="ECO:0000313" key="3">
    <source>
        <dbReference type="Proteomes" id="UP000024635"/>
    </source>
</evidence>
<protein>
    <submittedName>
        <fullName evidence="2">Uncharacterized protein</fullName>
    </submittedName>
</protein>
<feature type="region of interest" description="Disordered" evidence="1">
    <location>
        <begin position="289"/>
        <end position="321"/>
    </location>
</feature>
<feature type="compositionally biased region" description="Basic and acidic residues" evidence="1">
    <location>
        <begin position="194"/>
        <end position="215"/>
    </location>
</feature>
<organism evidence="2 3">
    <name type="scientific">Ancylostoma ceylanicum</name>
    <dbReference type="NCBI Taxonomy" id="53326"/>
    <lineage>
        <taxon>Eukaryota</taxon>
        <taxon>Metazoa</taxon>
        <taxon>Ecdysozoa</taxon>
        <taxon>Nematoda</taxon>
        <taxon>Chromadorea</taxon>
        <taxon>Rhabditida</taxon>
        <taxon>Rhabditina</taxon>
        <taxon>Rhabditomorpha</taxon>
        <taxon>Strongyloidea</taxon>
        <taxon>Ancylostomatidae</taxon>
        <taxon>Ancylostomatinae</taxon>
        <taxon>Ancylostoma</taxon>
    </lineage>
</organism>
<dbReference type="AlphaFoldDB" id="A0A016TCN9"/>
<sequence length="321" mass="35517">MQVIRLLGGISTTKTTLFRADLLRHCRMAVLTSSEMNGRQKGSSWQVSRGRYQSGYLLGLLHSYILNAFVSEKTNKTKSSKGSPFTYIKTVMEKLDAMDETMKIAALGGGCLFLLLLLYCIYRMCCASGPSIEEEAEYLRRVKKATSRPPSPRKADAHISGSASRDSRDSRPTTPVASSEGRRSPPRARTPSRQRTDEWDPARRDPKMKNERTTQEDQPTVDFETERGHRRRLDKATRRLKRLLRLTREETKQAGARPAEDVQANILDAMGSVESPGMGFTAPTATGGSAAIAGTGGPGGGYEQVVPFMPETQKTEDAPKW</sequence>
<dbReference type="Proteomes" id="UP000024635">
    <property type="component" value="Unassembled WGS sequence"/>
</dbReference>
<accession>A0A016TCN9</accession>
<gene>
    <name evidence="2" type="primary">Acey_s0113.g373</name>
    <name evidence="2" type="ORF">Y032_0113g373</name>
</gene>
<comment type="caution">
    <text evidence="2">The sequence shown here is derived from an EMBL/GenBank/DDBJ whole genome shotgun (WGS) entry which is preliminary data.</text>
</comment>
<name>A0A016TCN9_9BILA</name>